<comment type="caution">
    <text evidence="2">The sequence shown here is derived from an EMBL/GenBank/DDBJ whole genome shotgun (WGS) entry which is preliminary data.</text>
</comment>
<proteinExistence type="predicted"/>
<dbReference type="Gene3D" id="1.25.40.920">
    <property type="entry name" value="TRAP transporter T-component"/>
    <property type="match status" value="1"/>
</dbReference>
<dbReference type="Pfam" id="PF16811">
    <property type="entry name" value="TAtT"/>
    <property type="match status" value="1"/>
</dbReference>
<dbReference type="Proteomes" id="UP001359886">
    <property type="component" value="Unassembled WGS sequence"/>
</dbReference>
<protein>
    <submittedName>
        <fullName evidence="2">TRAP transporter TatT component family protein</fullName>
    </submittedName>
</protein>
<keyword evidence="3" id="KW-1185">Reference proteome</keyword>
<keyword evidence="1" id="KW-0812">Transmembrane</keyword>
<reference evidence="2 3" key="1">
    <citation type="submission" date="2024-02" db="EMBL/GenBank/DDBJ databases">
        <title>A novel Wenzhouxiangellaceae bacterium, isolated from coastal sediments.</title>
        <authorList>
            <person name="Du Z.-J."/>
            <person name="Ye Y.-Q."/>
            <person name="Zhang X.-Y."/>
        </authorList>
    </citation>
    <scope>NUCLEOTIDE SEQUENCE [LARGE SCALE GENOMIC DNA]</scope>
    <source>
        <strain evidence="2 3">CH-27</strain>
    </source>
</reference>
<dbReference type="AlphaFoldDB" id="A0AAW9RCU0"/>
<dbReference type="EMBL" id="JAZHOG010000002">
    <property type="protein sequence ID" value="MEJ8566593.1"/>
    <property type="molecule type" value="Genomic_DNA"/>
</dbReference>
<sequence length="314" mass="34587">MILSQSSTGTGRRRQGRFSCHPLRVRARAVSRAARWLVTPFWAMVLSACATVVASAGSGLAGNLTVAMMNQDDPAIVRDGAPAYLLMLDSFVEGAPENESVLSAAAELYAAYGVVFVDEPLRARRLTRRARSYGQRALCSSNADLCGIWDLAYDDFLDRLGRVRERDVAVLYTFALSWIAYIQAHSDNFGALARLPQVEAALRRVQEVDPAHEAASVERFLGILNTIRPPALGGDFEAGQAHFERAIELSGGRDLGIQVDYARYYARTLYERELHDRLLQDVVAADPVARGLTLFNTLAQDEARELLDSADAYF</sequence>
<keyword evidence="1" id="KW-0472">Membrane</keyword>
<name>A0AAW9RCU0_9GAMM</name>
<evidence type="ECO:0000313" key="3">
    <source>
        <dbReference type="Proteomes" id="UP001359886"/>
    </source>
</evidence>
<keyword evidence="1" id="KW-1133">Transmembrane helix</keyword>
<dbReference type="InterPro" id="IPR031823">
    <property type="entry name" value="TatT"/>
</dbReference>
<dbReference type="InterPro" id="IPR038537">
    <property type="entry name" value="TatT_sf"/>
</dbReference>
<accession>A0AAW9RCU0</accession>
<organism evidence="2 3">
    <name type="scientific">Elongatibacter sediminis</name>
    <dbReference type="NCBI Taxonomy" id="3119006"/>
    <lineage>
        <taxon>Bacteria</taxon>
        <taxon>Pseudomonadati</taxon>
        <taxon>Pseudomonadota</taxon>
        <taxon>Gammaproteobacteria</taxon>
        <taxon>Chromatiales</taxon>
        <taxon>Wenzhouxiangellaceae</taxon>
        <taxon>Elongatibacter</taxon>
    </lineage>
</organism>
<evidence type="ECO:0000256" key="1">
    <source>
        <dbReference type="SAM" id="Phobius"/>
    </source>
</evidence>
<feature type="transmembrane region" description="Helical" evidence="1">
    <location>
        <begin position="41"/>
        <end position="61"/>
    </location>
</feature>
<evidence type="ECO:0000313" key="2">
    <source>
        <dbReference type="EMBL" id="MEJ8566593.1"/>
    </source>
</evidence>
<gene>
    <name evidence="2" type="ORF">V3330_03045</name>
</gene>
<dbReference type="RefSeq" id="WP_354693917.1">
    <property type="nucleotide sequence ID" value="NZ_JAZHOG010000002.1"/>
</dbReference>